<dbReference type="GO" id="GO:0016286">
    <property type="term" value="F:small conductance calcium-activated potassium channel activity"/>
    <property type="evidence" value="ECO:0007669"/>
    <property type="project" value="InterPro"/>
</dbReference>
<dbReference type="PRINTS" id="PR00169">
    <property type="entry name" value="KCHANNEL"/>
</dbReference>
<evidence type="ECO:0000313" key="5">
    <source>
        <dbReference type="Proteomes" id="UP000682733"/>
    </source>
</evidence>
<dbReference type="Proteomes" id="UP000682733">
    <property type="component" value="Unassembled WGS sequence"/>
</dbReference>
<dbReference type="SUPFAM" id="SSF81324">
    <property type="entry name" value="Voltage-gated potassium channels"/>
    <property type="match status" value="1"/>
</dbReference>
<dbReference type="Pfam" id="PF07885">
    <property type="entry name" value="Ion_trans_2"/>
    <property type="match status" value="1"/>
</dbReference>
<organism evidence="4 5">
    <name type="scientific">Didymodactylos carnosus</name>
    <dbReference type="NCBI Taxonomy" id="1234261"/>
    <lineage>
        <taxon>Eukaryota</taxon>
        <taxon>Metazoa</taxon>
        <taxon>Spiralia</taxon>
        <taxon>Gnathifera</taxon>
        <taxon>Rotifera</taxon>
        <taxon>Eurotatoria</taxon>
        <taxon>Bdelloidea</taxon>
        <taxon>Philodinida</taxon>
        <taxon>Philodinidae</taxon>
        <taxon>Didymodactylos</taxon>
    </lineage>
</organism>
<sequence>VEVNIKMNKKAAAREFVYTTSRNNNRDTSVDGQQNRHTALRRASELLKEAIIPIKMRSKKTDIAIPPITAGHKRTPVGHPEIRHIQTALKTRRKLMQHCRFAADVQAILALTSIILMIIAEEIIFHLDPAQIRNNEPTASIVLKSIIAFLSFIQFIFALIYWNFNLALVNLDNNQPQSWRLALSRSRILLILFELLIIIVLPYPCFNRYTLNSNETHSASAYVTPDVGVSLPMFLRLYFVYRALVLHTPVMENVGTGLVGYMNNVHFSFPFITKIYFKEHPFTTLFGLTIVAFLVGSWSYRACEFHKDTGHLKYSLACWLYSVTFTTVGYGDVYPNTDGGRIVSGIVGLWGIISIALVIAIIQQYLQMNGAQQYVFEYNTLLEMNRERKYYIGNLIKFTVKAWYLRLNGNDKGQEYRQVQRKVHLAIDKIRNLRRQQLQDIVEDENTDKSNEQQMNPQIVEGIQNRLNQLDTKLDRLTQLMYDQMNINTQQNILSITERL</sequence>
<feature type="transmembrane region" description="Helical" evidence="1">
    <location>
        <begin position="283"/>
        <end position="300"/>
    </location>
</feature>
<feature type="transmembrane region" description="Helical" evidence="1">
    <location>
        <begin position="101"/>
        <end position="125"/>
    </location>
</feature>
<feature type="transmembrane region" description="Helical" evidence="1">
    <location>
        <begin position="229"/>
        <end position="246"/>
    </location>
</feature>
<dbReference type="Pfam" id="PF03530">
    <property type="entry name" value="SK_channel"/>
    <property type="match status" value="1"/>
</dbReference>
<name>A0A8S2H3B5_9BILA</name>
<dbReference type="AlphaFoldDB" id="A0A8S2H3B5"/>
<keyword evidence="1" id="KW-1133">Transmembrane helix</keyword>
<dbReference type="InterPro" id="IPR015449">
    <property type="entry name" value="K_chnl_Ca-activ_SK"/>
</dbReference>
<feature type="transmembrane region" description="Helical" evidence="1">
    <location>
        <begin position="188"/>
        <end position="209"/>
    </location>
</feature>
<dbReference type="Gene3D" id="1.10.287.70">
    <property type="match status" value="1"/>
</dbReference>
<comment type="caution">
    <text evidence="4">The sequence shown here is derived from an EMBL/GenBank/DDBJ whole genome shotgun (WGS) entry which is preliminary data.</text>
</comment>
<reference evidence="4" key="1">
    <citation type="submission" date="2021-02" db="EMBL/GenBank/DDBJ databases">
        <authorList>
            <person name="Nowell W R."/>
        </authorList>
    </citation>
    <scope>NUCLEOTIDE SEQUENCE</scope>
</reference>
<protein>
    <recommendedName>
        <fullName evidence="2">Potassium channel domain-containing protein</fullName>
    </recommendedName>
</protein>
<dbReference type="Proteomes" id="UP000677228">
    <property type="component" value="Unassembled WGS sequence"/>
</dbReference>
<keyword evidence="1" id="KW-0472">Membrane</keyword>
<evidence type="ECO:0000313" key="4">
    <source>
        <dbReference type="EMBL" id="CAF3594663.1"/>
    </source>
</evidence>
<keyword evidence="1" id="KW-0812">Transmembrane</keyword>
<accession>A0A8S2H3B5</accession>
<feature type="transmembrane region" description="Helical" evidence="1">
    <location>
        <begin position="312"/>
        <end position="330"/>
    </location>
</feature>
<feature type="non-terminal residue" evidence="4">
    <location>
        <position position="1"/>
    </location>
</feature>
<feature type="transmembrane region" description="Helical" evidence="1">
    <location>
        <begin position="145"/>
        <end position="168"/>
    </location>
</feature>
<proteinExistence type="predicted"/>
<dbReference type="EMBL" id="CAJOBA010001415">
    <property type="protein sequence ID" value="CAF3594663.1"/>
    <property type="molecule type" value="Genomic_DNA"/>
</dbReference>
<dbReference type="InterPro" id="IPR013099">
    <property type="entry name" value="K_chnl_dom"/>
</dbReference>
<evidence type="ECO:0000313" key="3">
    <source>
        <dbReference type="EMBL" id="CAF0810913.1"/>
    </source>
</evidence>
<gene>
    <name evidence="3" type="ORF">OVA965_LOCUS5142</name>
    <name evidence="4" type="ORF">TMI583_LOCUS5136</name>
</gene>
<evidence type="ECO:0000256" key="1">
    <source>
        <dbReference type="SAM" id="Phobius"/>
    </source>
</evidence>
<feature type="transmembrane region" description="Helical" evidence="1">
    <location>
        <begin position="258"/>
        <end position="277"/>
    </location>
</feature>
<dbReference type="GO" id="GO:0016020">
    <property type="term" value="C:membrane"/>
    <property type="evidence" value="ECO:0007669"/>
    <property type="project" value="InterPro"/>
</dbReference>
<evidence type="ECO:0000259" key="2">
    <source>
        <dbReference type="Pfam" id="PF07885"/>
    </source>
</evidence>
<feature type="domain" description="Potassium channel" evidence="2">
    <location>
        <begin position="289"/>
        <end position="367"/>
    </location>
</feature>
<dbReference type="EMBL" id="CAJNOK010001416">
    <property type="protein sequence ID" value="CAF0810913.1"/>
    <property type="molecule type" value="Genomic_DNA"/>
</dbReference>
<feature type="transmembrane region" description="Helical" evidence="1">
    <location>
        <begin position="342"/>
        <end position="362"/>
    </location>
</feature>
<dbReference type="PANTHER" id="PTHR10153">
    <property type="entry name" value="SMALL CONDUCTANCE CALCIUM-ACTIVATED POTASSIUM CHANNEL"/>
    <property type="match status" value="1"/>
</dbReference>